<dbReference type="GO" id="GO:0004467">
    <property type="term" value="F:long-chain fatty acid-CoA ligase activity"/>
    <property type="evidence" value="ECO:0007669"/>
    <property type="project" value="TreeGrafter"/>
</dbReference>
<evidence type="ECO:0000256" key="3">
    <source>
        <dbReference type="SAM" id="MobiDB-lite"/>
    </source>
</evidence>
<proteinExistence type="predicted"/>
<dbReference type="Proteomes" id="UP000053413">
    <property type="component" value="Unassembled WGS sequence"/>
</dbReference>
<reference evidence="6" key="1">
    <citation type="submission" date="2015-10" db="EMBL/GenBank/DDBJ databases">
        <authorList>
            <person name="Ju K.-S."/>
            <person name="Doroghazi J.R."/>
            <person name="Metcalf W.W."/>
        </authorList>
    </citation>
    <scope>NUCLEOTIDE SEQUENCE [LARGE SCALE GENOMIC DNA]</scope>
    <source>
        <strain evidence="6">NRRL F-8817</strain>
    </source>
</reference>
<evidence type="ECO:0000313" key="5">
    <source>
        <dbReference type="EMBL" id="KUL55688.1"/>
    </source>
</evidence>
<dbReference type="GO" id="GO:0016020">
    <property type="term" value="C:membrane"/>
    <property type="evidence" value="ECO:0007669"/>
    <property type="project" value="TreeGrafter"/>
</dbReference>
<dbReference type="OrthoDB" id="5240489at2"/>
<dbReference type="PANTHER" id="PTHR43272">
    <property type="entry name" value="LONG-CHAIN-FATTY-ACID--COA LIGASE"/>
    <property type="match status" value="1"/>
</dbReference>
<gene>
    <name evidence="5" type="ORF">ADL28_22025</name>
</gene>
<dbReference type="RefSeq" id="WP_059145470.1">
    <property type="nucleotide sequence ID" value="NZ_LLZJ01000277.1"/>
</dbReference>
<dbReference type="GO" id="GO:0005524">
    <property type="term" value="F:ATP binding"/>
    <property type="evidence" value="ECO:0007669"/>
    <property type="project" value="UniProtKB-KW"/>
</dbReference>
<organism evidence="5 6">
    <name type="scientific">Streptomyces violaceusniger</name>
    <dbReference type="NCBI Taxonomy" id="68280"/>
    <lineage>
        <taxon>Bacteria</taxon>
        <taxon>Bacillati</taxon>
        <taxon>Actinomycetota</taxon>
        <taxon>Actinomycetes</taxon>
        <taxon>Kitasatosporales</taxon>
        <taxon>Streptomycetaceae</taxon>
        <taxon>Streptomyces</taxon>
        <taxon>Streptomyces violaceusniger group</taxon>
    </lineage>
</organism>
<keyword evidence="2" id="KW-0067">ATP-binding</keyword>
<name>A0A0X3WFN6_STRVO</name>
<feature type="domain" description="AMP-dependent synthetase/ligase" evidence="4">
    <location>
        <begin position="26"/>
        <end position="437"/>
    </location>
</feature>
<dbReference type="Pfam" id="PF00501">
    <property type="entry name" value="AMP-binding"/>
    <property type="match status" value="1"/>
</dbReference>
<dbReference type="SUPFAM" id="SSF56801">
    <property type="entry name" value="Acetyl-CoA synthetase-like"/>
    <property type="match status" value="1"/>
</dbReference>
<evidence type="ECO:0000256" key="2">
    <source>
        <dbReference type="ARBA" id="ARBA00022840"/>
    </source>
</evidence>
<keyword evidence="5" id="KW-0436">Ligase</keyword>
<evidence type="ECO:0000256" key="1">
    <source>
        <dbReference type="ARBA" id="ARBA00022741"/>
    </source>
</evidence>
<sequence length="610" mass="66155">MREFSLPHMVEPLRAGGLADSVYELADREPDRAQLARRDATDRGRWTPVTAGTFRDEVLALAKGLLAEGVRFGDRVALMARTRYEWTLFSYALWSVGAQVVTVYPTSSAEQVRWILAQTRAVAVVVEGEDHAMTVGAVCDALPWLRSIWQMDQGCVAELWRRGADVHEELVTERRWLVEPRCTAVICYTSGTTGQPLGCVITHANLAAECDTLFAGWSGLFAEPGVRPAILAFLPLAHIYGLMVQVLCVRGGILMGHEPELTPSVLLPSFQSFRPTCVFAVPYIFEKILAAARTAAQDAGRGVVFQKAMATARRYAAAVEQQAQGGGKGPGPGRRAVHAVFDRMVYRRLRAVLGGRVRYAVTGGSPFSRELGLTFAGAGITVYNGYGLTETTAAITAQPPGRPRHGTVGRPMPGTTVRIAPDGEVWVRGDTVFEGYLDDPKATGTALRDGWLRTGDVGFLDGEGYLTITGRKKDIIITSGGKSVCPLPLEERLRAHPLISQCVLVGDNRPFVGVLITLDAEMLARWHQVVGSGLPVGREHASANKALHAEIQQAVSAANLSVSRAESIRAFRILPKEFTVADGLLTPSLKLRRDAVYKVCAAQIEQLYAS</sequence>
<dbReference type="InterPro" id="IPR000873">
    <property type="entry name" value="AMP-dep_synth/lig_dom"/>
</dbReference>
<keyword evidence="1" id="KW-0547">Nucleotide-binding</keyword>
<dbReference type="CDD" id="cd05907">
    <property type="entry name" value="VL_LC_FACS_like"/>
    <property type="match status" value="1"/>
</dbReference>
<dbReference type="PANTHER" id="PTHR43272:SF33">
    <property type="entry name" value="AMP-BINDING DOMAIN-CONTAINING PROTEIN-RELATED"/>
    <property type="match status" value="1"/>
</dbReference>
<dbReference type="AlphaFoldDB" id="A0A0X3WFN6"/>
<dbReference type="EMBL" id="LLZJ01000277">
    <property type="protein sequence ID" value="KUL55688.1"/>
    <property type="molecule type" value="Genomic_DNA"/>
</dbReference>
<evidence type="ECO:0000259" key="4">
    <source>
        <dbReference type="Pfam" id="PF00501"/>
    </source>
</evidence>
<comment type="caution">
    <text evidence="5">The sequence shown here is derived from an EMBL/GenBank/DDBJ whole genome shotgun (WGS) entry which is preliminary data.</text>
</comment>
<feature type="region of interest" description="Disordered" evidence="3">
    <location>
        <begin position="396"/>
        <end position="415"/>
    </location>
</feature>
<protein>
    <submittedName>
        <fullName evidence="5">Long-chain fatty acid--CoA ligase</fullName>
    </submittedName>
</protein>
<dbReference type="Gene3D" id="3.40.50.12780">
    <property type="entry name" value="N-terminal domain of ligase-like"/>
    <property type="match status" value="1"/>
</dbReference>
<evidence type="ECO:0000313" key="6">
    <source>
        <dbReference type="Proteomes" id="UP000053413"/>
    </source>
</evidence>
<dbReference type="InterPro" id="IPR042099">
    <property type="entry name" value="ANL_N_sf"/>
</dbReference>
<accession>A0A0X3WFN6</accession>
<dbReference type="Pfam" id="PF23562">
    <property type="entry name" value="AMP-binding_C_3"/>
    <property type="match status" value="1"/>
</dbReference>